<dbReference type="InterPro" id="IPR045060">
    <property type="entry name" value="Phe-tRNA-ligase_IIc_bsu"/>
</dbReference>
<feature type="binding site" evidence="15">
    <location>
        <position position="492"/>
    </location>
    <ligand>
        <name>Mg(2+)</name>
        <dbReference type="ChEBI" id="CHEBI:18420"/>
        <note>shared with alpha subunit</note>
    </ligand>
</feature>
<comment type="catalytic activity">
    <reaction evidence="14 15">
        <text>tRNA(Phe) + L-phenylalanine + ATP = L-phenylalanyl-tRNA(Phe) + AMP + diphosphate + H(+)</text>
        <dbReference type="Rhea" id="RHEA:19413"/>
        <dbReference type="Rhea" id="RHEA-COMP:9668"/>
        <dbReference type="Rhea" id="RHEA-COMP:9699"/>
        <dbReference type="ChEBI" id="CHEBI:15378"/>
        <dbReference type="ChEBI" id="CHEBI:30616"/>
        <dbReference type="ChEBI" id="CHEBI:33019"/>
        <dbReference type="ChEBI" id="CHEBI:58095"/>
        <dbReference type="ChEBI" id="CHEBI:78442"/>
        <dbReference type="ChEBI" id="CHEBI:78531"/>
        <dbReference type="ChEBI" id="CHEBI:456215"/>
        <dbReference type="EC" id="6.1.1.20"/>
    </reaction>
</comment>
<dbReference type="InterPro" id="IPR033714">
    <property type="entry name" value="tRNA_bind_bactPheRS"/>
</dbReference>
<evidence type="ECO:0000256" key="10">
    <source>
        <dbReference type="ARBA" id="ARBA00022842"/>
    </source>
</evidence>
<evidence type="ECO:0000256" key="7">
    <source>
        <dbReference type="ARBA" id="ARBA00022723"/>
    </source>
</evidence>
<dbReference type="InterPro" id="IPR020825">
    <property type="entry name" value="Phe-tRNA_synthase-like_B3/B4"/>
</dbReference>
<dbReference type="InterPro" id="IPR041616">
    <property type="entry name" value="PheRS_beta_core"/>
</dbReference>
<dbReference type="Gene3D" id="3.50.40.10">
    <property type="entry name" value="Phenylalanyl-trna Synthetase, Chain B, domain 3"/>
    <property type="match status" value="1"/>
</dbReference>
<evidence type="ECO:0000256" key="14">
    <source>
        <dbReference type="ARBA" id="ARBA00049255"/>
    </source>
</evidence>
<evidence type="ECO:0000256" key="5">
    <source>
        <dbReference type="ARBA" id="ARBA00022555"/>
    </source>
</evidence>
<dbReference type="GO" id="GO:0009328">
    <property type="term" value="C:phenylalanine-tRNA ligase complex"/>
    <property type="evidence" value="ECO:0007669"/>
    <property type="project" value="TreeGrafter"/>
</dbReference>
<dbReference type="SUPFAM" id="SSF50249">
    <property type="entry name" value="Nucleic acid-binding proteins"/>
    <property type="match status" value="1"/>
</dbReference>
<dbReference type="Pfam" id="PF17759">
    <property type="entry name" value="tRNA_synthFbeta"/>
    <property type="match status" value="1"/>
</dbReference>
<evidence type="ECO:0000256" key="15">
    <source>
        <dbReference type="HAMAP-Rule" id="MF_00283"/>
    </source>
</evidence>
<dbReference type="GO" id="GO:0000287">
    <property type="term" value="F:magnesium ion binding"/>
    <property type="evidence" value="ECO:0007669"/>
    <property type="project" value="UniProtKB-UniRule"/>
</dbReference>
<evidence type="ECO:0000256" key="6">
    <source>
        <dbReference type="ARBA" id="ARBA00022598"/>
    </source>
</evidence>
<comment type="similarity">
    <text evidence="2 15">Belongs to the phenylalanyl-tRNA synthetase beta subunit family. Type 1 subfamily.</text>
</comment>
<dbReference type="Pfam" id="PF03147">
    <property type="entry name" value="FDX-ACB"/>
    <property type="match status" value="1"/>
</dbReference>
<dbReference type="CDD" id="cd00769">
    <property type="entry name" value="PheRS_beta_core"/>
    <property type="match status" value="1"/>
</dbReference>
<evidence type="ECO:0000259" key="19">
    <source>
        <dbReference type="PROSITE" id="PS51483"/>
    </source>
</evidence>
<dbReference type="NCBIfam" id="TIGR00472">
    <property type="entry name" value="pheT_bact"/>
    <property type="match status" value="1"/>
</dbReference>
<keyword evidence="13 15" id="KW-0030">Aminoacyl-tRNA synthetase</keyword>
<dbReference type="InterPro" id="IPR005147">
    <property type="entry name" value="tRNA_synthase_B5-dom"/>
</dbReference>
<feature type="binding site" evidence="15">
    <location>
        <position position="488"/>
    </location>
    <ligand>
        <name>Mg(2+)</name>
        <dbReference type="ChEBI" id="CHEBI:18420"/>
        <note>shared with alpha subunit</note>
    </ligand>
</feature>
<dbReference type="SUPFAM" id="SSF55681">
    <property type="entry name" value="Class II aaRS and biotin synthetases"/>
    <property type="match status" value="1"/>
</dbReference>
<gene>
    <name evidence="15" type="primary">pheT</name>
    <name evidence="20" type="ORF">BSOLF_1288</name>
</gene>
<feature type="domain" description="FDX-ACB" evidence="18">
    <location>
        <begin position="741"/>
        <end position="833"/>
    </location>
</feature>
<keyword evidence="6 15" id="KW-0436">Ligase</keyword>
<dbReference type="Gene3D" id="3.30.930.10">
    <property type="entry name" value="Bira Bifunctional Protein, Domain 2"/>
    <property type="match status" value="1"/>
</dbReference>
<dbReference type="Pfam" id="PF03483">
    <property type="entry name" value="B3_4"/>
    <property type="match status" value="1"/>
</dbReference>
<dbReference type="SUPFAM" id="SSF46955">
    <property type="entry name" value="Putative DNA-binding domain"/>
    <property type="match status" value="1"/>
</dbReference>
<evidence type="ECO:0000256" key="13">
    <source>
        <dbReference type="ARBA" id="ARBA00023146"/>
    </source>
</evidence>
<feature type="domain" description="TRNA-binding" evidence="17">
    <location>
        <begin position="40"/>
        <end position="168"/>
    </location>
</feature>
<dbReference type="FunFam" id="3.30.70.380:FF:000001">
    <property type="entry name" value="Phenylalanine--tRNA ligase beta subunit"/>
    <property type="match status" value="1"/>
</dbReference>
<dbReference type="Gene3D" id="3.30.70.380">
    <property type="entry name" value="Ferrodoxin-fold anticodon-binding domain"/>
    <property type="match status" value="1"/>
</dbReference>
<comment type="subunit">
    <text evidence="3 15">Tetramer of two alpha and two beta subunits.</text>
</comment>
<dbReference type="GO" id="GO:0005524">
    <property type="term" value="F:ATP binding"/>
    <property type="evidence" value="ECO:0007669"/>
    <property type="project" value="UniProtKB-UniRule"/>
</dbReference>
<feature type="domain" description="B5" evidence="19">
    <location>
        <begin position="427"/>
        <end position="504"/>
    </location>
</feature>
<dbReference type="CDD" id="cd02796">
    <property type="entry name" value="tRNA_bind_bactPheRS"/>
    <property type="match status" value="1"/>
</dbReference>
<dbReference type="Pfam" id="PF03484">
    <property type="entry name" value="B5"/>
    <property type="match status" value="1"/>
</dbReference>
<dbReference type="InterPro" id="IPR002547">
    <property type="entry name" value="tRNA-bd_dom"/>
</dbReference>
<comment type="subcellular location">
    <subcellularLocation>
        <location evidence="1 15">Cytoplasm</location>
    </subcellularLocation>
</comment>
<dbReference type="Gene3D" id="2.40.50.140">
    <property type="entry name" value="Nucleic acid-binding proteins"/>
    <property type="match status" value="1"/>
</dbReference>
<reference evidence="21" key="1">
    <citation type="journal article" date="2018" name="Sci. Rep.">
        <title>Lignite coal burning seam in the remote Altai Mountains harbors a hydrogen-driven thermophilic microbial community.</title>
        <authorList>
            <person name="Kadnikov V.V."/>
            <person name="Mardanov A.V."/>
            <person name="Ivasenko D.A."/>
            <person name="Antsiferov D.V."/>
            <person name="Beletsky A.V."/>
            <person name="Karnachuk O.V."/>
            <person name="Ravin N.V."/>
        </authorList>
    </citation>
    <scope>NUCLEOTIDE SEQUENCE [LARGE SCALE GENOMIC DNA]</scope>
</reference>
<organism evidence="20 21">
    <name type="scientific">Candidatus Carbonibacillus altaicus</name>
    <dbReference type="NCBI Taxonomy" id="2163959"/>
    <lineage>
        <taxon>Bacteria</taxon>
        <taxon>Bacillati</taxon>
        <taxon>Bacillota</taxon>
        <taxon>Bacilli</taxon>
        <taxon>Bacillales</taxon>
        <taxon>Candidatus Carbonibacillus</taxon>
    </lineage>
</organism>
<protein>
    <recommendedName>
        <fullName evidence="15">Phenylalanine--tRNA ligase beta subunit</fullName>
        <ecNumber evidence="15">6.1.1.20</ecNumber>
    </recommendedName>
    <alternativeName>
        <fullName evidence="15">Phenylalanyl-tRNA synthetase beta subunit</fullName>
        <shortName evidence="15">PheRS</shortName>
    </alternativeName>
</protein>
<dbReference type="PROSITE" id="PS50886">
    <property type="entry name" value="TRBD"/>
    <property type="match status" value="1"/>
</dbReference>
<evidence type="ECO:0000256" key="8">
    <source>
        <dbReference type="ARBA" id="ARBA00022741"/>
    </source>
</evidence>
<keyword evidence="8 15" id="KW-0547">Nucleotide-binding</keyword>
<dbReference type="PROSITE" id="PS51483">
    <property type="entry name" value="B5"/>
    <property type="match status" value="1"/>
</dbReference>
<keyword evidence="10 15" id="KW-0460">Magnesium</keyword>
<dbReference type="InterPro" id="IPR005121">
    <property type="entry name" value="Fdx_antiC-bd"/>
</dbReference>
<dbReference type="PROSITE" id="PS51447">
    <property type="entry name" value="FDX_ACB"/>
    <property type="match status" value="1"/>
</dbReference>
<dbReference type="GO" id="GO:0004826">
    <property type="term" value="F:phenylalanine-tRNA ligase activity"/>
    <property type="evidence" value="ECO:0007669"/>
    <property type="project" value="UniProtKB-UniRule"/>
</dbReference>
<keyword evidence="5 16" id="KW-0820">tRNA-binding</keyword>
<dbReference type="GO" id="GO:0140096">
    <property type="term" value="F:catalytic activity, acting on a protein"/>
    <property type="evidence" value="ECO:0007669"/>
    <property type="project" value="UniProtKB-ARBA"/>
</dbReference>
<dbReference type="InterPro" id="IPR045864">
    <property type="entry name" value="aa-tRNA-synth_II/BPL/LPL"/>
</dbReference>
<feature type="binding site" evidence="15">
    <location>
        <position position="491"/>
    </location>
    <ligand>
        <name>Mg(2+)</name>
        <dbReference type="ChEBI" id="CHEBI:18420"/>
        <note>shared with alpha subunit</note>
    </ligand>
</feature>
<accession>A0A2R6Y4J6</accession>
<dbReference type="InterPro" id="IPR036690">
    <property type="entry name" value="Fdx_antiC-bd_sf"/>
</dbReference>
<dbReference type="AlphaFoldDB" id="A0A2R6Y4J6"/>
<sequence>MRVSYNWLKMLVRVDDLAPEVLAEGLTRAGVAVDAVVKRNPGIMGVIVAEVTEVKQHPERDRLHVATVRYPETPAHDEGSPDEVHWREKTVVTGARNVYPGKRYAYATVGAVLPGGVNIGVQTFGGIRSEGMLTSAKELGLDDAHLTAEEREGLMFMDDDAPLGADIIDVLDLNDRVLELDLTPNRADCLNMIGVAYEVSAVFDRPLAIEEPPVPAFSDHAQTLSGWSVHSDDLHLCPRYEGRLIEGVRPIPSPAWLKNRLLAAGIRPINVIVDVTNEIMLRYGQPLHAFDADTFREQRVVVRRARPGETLTTLDGKKRILREDDLVITDGHAPVGLAGVMGGASSEVKDTTRRIFLEAALFDGSTIRKTAQAFDLRSEASKRFEKGLDPSRLRQALDEAAYWIAKLTGGEVVPGIAHLSEEGPYPVREEKVEILGQRLQDLLGMALTSETVADVFRRLRFPAVYNPTEDRWRITVPTRRADIRLPEDIVEEVARLVGYDAIPVTLATLPETSGGLNTPQKIRRKIVHLLSDLGLLETRTYVLGDEKKMTMLPLLTDHDRFLRVRDPLAAQHQVLRRSLFPGLLIQAEYNKHHGEHHIRLFELGKVFEPSEQLYDTLPHEPYHLAALWHGGEEKHVHGKDAPDDFYTAKGVLKALISRLGLSLVLERAVFPGLHPGRSARIIVTSPLKEEASGTGRTIGWIGEVHPAVARSFDLERPVGWEIDVDALIEVLPDERLYEPIARFPSIRRDLSLLVDASLEHQTVEERIVRSGAAYLKDVQLFDVYTGQGLPSGKKSLAYALYFQAPDKTLQDEEVEAACQTILEHLERSGIKRREGI</sequence>
<keyword evidence="9 15" id="KW-0067">ATP-binding</keyword>
<dbReference type="HAMAP" id="MF_00283">
    <property type="entry name" value="Phe_tRNA_synth_beta1"/>
    <property type="match status" value="1"/>
</dbReference>
<dbReference type="EC" id="6.1.1.20" evidence="15"/>
<dbReference type="GO" id="GO:0016740">
    <property type="term" value="F:transferase activity"/>
    <property type="evidence" value="ECO:0007669"/>
    <property type="project" value="UniProtKB-ARBA"/>
</dbReference>
<dbReference type="InterPro" id="IPR009061">
    <property type="entry name" value="DNA-bd_dom_put_sf"/>
</dbReference>
<evidence type="ECO:0000256" key="1">
    <source>
        <dbReference type="ARBA" id="ARBA00004496"/>
    </source>
</evidence>
<dbReference type="PANTHER" id="PTHR10947">
    <property type="entry name" value="PHENYLALANYL-TRNA SYNTHETASE BETA CHAIN AND LEUCINE-RICH REPEAT-CONTAINING PROTEIN 47"/>
    <property type="match status" value="1"/>
</dbReference>
<dbReference type="SMART" id="SM00873">
    <property type="entry name" value="B3_4"/>
    <property type="match status" value="1"/>
</dbReference>
<evidence type="ECO:0000256" key="3">
    <source>
        <dbReference type="ARBA" id="ARBA00011209"/>
    </source>
</evidence>
<evidence type="ECO:0000259" key="17">
    <source>
        <dbReference type="PROSITE" id="PS50886"/>
    </source>
</evidence>
<dbReference type="InterPro" id="IPR004532">
    <property type="entry name" value="Phe-tRNA-ligase_IIc_bsu_bact"/>
</dbReference>
<dbReference type="GO" id="GO:0006432">
    <property type="term" value="P:phenylalanyl-tRNA aminoacylation"/>
    <property type="evidence" value="ECO:0007669"/>
    <property type="project" value="UniProtKB-UniRule"/>
</dbReference>
<evidence type="ECO:0000313" key="20">
    <source>
        <dbReference type="EMBL" id="PTQ57584.1"/>
    </source>
</evidence>
<dbReference type="Pfam" id="PF01588">
    <property type="entry name" value="tRNA_bind"/>
    <property type="match status" value="1"/>
</dbReference>
<keyword evidence="7 15" id="KW-0479">Metal-binding</keyword>
<dbReference type="EMBL" id="PEBX01000005">
    <property type="protein sequence ID" value="PTQ57584.1"/>
    <property type="molecule type" value="Genomic_DNA"/>
</dbReference>
<keyword evidence="11 16" id="KW-0694">RNA-binding</keyword>
<comment type="cofactor">
    <cofactor evidence="15">
        <name>Mg(2+)</name>
        <dbReference type="ChEBI" id="CHEBI:18420"/>
    </cofactor>
    <text evidence="15">Binds 2 magnesium ions per tetramer.</text>
</comment>
<evidence type="ECO:0000259" key="18">
    <source>
        <dbReference type="PROSITE" id="PS51447"/>
    </source>
</evidence>
<dbReference type="Gene3D" id="3.30.56.10">
    <property type="match status" value="2"/>
</dbReference>
<dbReference type="Proteomes" id="UP000244338">
    <property type="component" value="Unassembled WGS sequence"/>
</dbReference>
<evidence type="ECO:0000313" key="21">
    <source>
        <dbReference type="Proteomes" id="UP000244338"/>
    </source>
</evidence>
<name>A0A2R6Y4J6_9BACL</name>
<dbReference type="FunFam" id="3.50.40.10:FF:000001">
    <property type="entry name" value="Phenylalanine--tRNA ligase beta subunit"/>
    <property type="match status" value="1"/>
</dbReference>
<dbReference type="SUPFAM" id="SSF56037">
    <property type="entry name" value="PheT/TilS domain"/>
    <property type="match status" value="1"/>
</dbReference>
<evidence type="ECO:0000256" key="11">
    <source>
        <dbReference type="ARBA" id="ARBA00022884"/>
    </source>
</evidence>
<evidence type="ECO:0000256" key="2">
    <source>
        <dbReference type="ARBA" id="ARBA00008653"/>
    </source>
</evidence>
<feature type="binding site" evidence="15">
    <location>
        <position position="482"/>
    </location>
    <ligand>
        <name>Mg(2+)</name>
        <dbReference type="ChEBI" id="CHEBI:18420"/>
        <note>shared with alpha subunit</note>
    </ligand>
</feature>
<dbReference type="GO" id="GO:0000049">
    <property type="term" value="F:tRNA binding"/>
    <property type="evidence" value="ECO:0007669"/>
    <property type="project" value="UniProtKB-UniRule"/>
</dbReference>
<keyword evidence="4 15" id="KW-0963">Cytoplasm</keyword>
<dbReference type="InterPro" id="IPR005146">
    <property type="entry name" value="B3/B4_tRNA-bd"/>
</dbReference>
<dbReference type="SMART" id="SM00874">
    <property type="entry name" value="B5"/>
    <property type="match status" value="1"/>
</dbReference>
<evidence type="ECO:0000256" key="12">
    <source>
        <dbReference type="ARBA" id="ARBA00022917"/>
    </source>
</evidence>
<dbReference type="PANTHER" id="PTHR10947:SF0">
    <property type="entry name" value="PHENYLALANINE--TRNA LIGASE BETA SUBUNIT"/>
    <property type="match status" value="1"/>
</dbReference>
<evidence type="ECO:0000256" key="4">
    <source>
        <dbReference type="ARBA" id="ARBA00022490"/>
    </source>
</evidence>
<proteinExistence type="inferred from homology"/>
<evidence type="ECO:0000256" key="16">
    <source>
        <dbReference type="PROSITE-ProRule" id="PRU00209"/>
    </source>
</evidence>
<evidence type="ECO:0000256" key="9">
    <source>
        <dbReference type="ARBA" id="ARBA00022840"/>
    </source>
</evidence>
<dbReference type="SMART" id="SM00896">
    <property type="entry name" value="FDX-ACB"/>
    <property type="match status" value="1"/>
</dbReference>
<dbReference type="SUPFAM" id="SSF54991">
    <property type="entry name" value="Anticodon-binding domain of PheRS"/>
    <property type="match status" value="1"/>
</dbReference>
<dbReference type="InterPro" id="IPR012340">
    <property type="entry name" value="NA-bd_OB-fold"/>
</dbReference>
<comment type="caution">
    <text evidence="20">The sequence shown here is derived from an EMBL/GenBank/DDBJ whole genome shotgun (WGS) entry which is preliminary data.</text>
</comment>
<keyword evidence="12 15" id="KW-0648">Protein biosynthesis</keyword>